<evidence type="ECO:0000313" key="1">
    <source>
        <dbReference type="EMBL" id="OGK50399.1"/>
    </source>
</evidence>
<protein>
    <submittedName>
        <fullName evidence="1">Uncharacterized protein</fullName>
    </submittedName>
</protein>
<comment type="caution">
    <text evidence="1">The sequence shown here is derived from an EMBL/GenBank/DDBJ whole genome shotgun (WGS) entry which is preliminary data.</text>
</comment>
<dbReference type="AlphaFoldDB" id="A0A1F7J469"/>
<organism evidence="1 2">
    <name type="scientific">Candidatus Roizmanbacteria bacterium RIFCSPLOWO2_01_FULL_40_42</name>
    <dbReference type="NCBI Taxonomy" id="1802066"/>
    <lineage>
        <taxon>Bacteria</taxon>
        <taxon>Candidatus Roizmaniibacteriota</taxon>
    </lineage>
</organism>
<evidence type="ECO:0000313" key="2">
    <source>
        <dbReference type="Proteomes" id="UP000178558"/>
    </source>
</evidence>
<accession>A0A1F7J469</accession>
<name>A0A1F7J469_9BACT</name>
<reference evidence="1 2" key="1">
    <citation type="journal article" date="2016" name="Nat. Commun.">
        <title>Thousands of microbial genomes shed light on interconnected biogeochemical processes in an aquifer system.</title>
        <authorList>
            <person name="Anantharaman K."/>
            <person name="Brown C.T."/>
            <person name="Hug L.A."/>
            <person name="Sharon I."/>
            <person name="Castelle C.J."/>
            <person name="Probst A.J."/>
            <person name="Thomas B.C."/>
            <person name="Singh A."/>
            <person name="Wilkins M.J."/>
            <person name="Karaoz U."/>
            <person name="Brodie E.L."/>
            <person name="Williams K.H."/>
            <person name="Hubbard S.S."/>
            <person name="Banfield J.F."/>
        </authorList>
    </citation>
    <scope>NUCLEOTIDE SEQUENCE [LARGE SCALE GENOMIC DNA]</scope>
</reference>
<dbReference type="Proteomes" id="UP000178558">
    <property type="component" value="Unassembled WGS sequence"/>
</dbReference>
<sequence>MFIERRVDFLGATVKRSTPKPGHTETLAKAPWRKRLCNDQEGDGGLVQVEVLKEGGLSYGVAVKTGHFEVVKGKWPFRTTKEVPTGVRVGTKGKAIGRRRKSGKRISFVFE</sequence>
<proteinExistence type="predicted"/>
<gene>
    <name evidence="1" type="ORF">A3B50_04580</name>
</gene>
<dbReference type="EMBL" id="MGAQ01000017">
    <property type="protein sequence ID" value="OGK50399.1"/>
    <property type="molecule type" value="Genomic_DNA"/>
</dbReference>